<dbReference type="PANTHER" id="PTHR18884">
    <property type="entry name" value="SEPTIN"/>
    <property type="match status" value="1"/>
</dbReference>
<evidence type="ECO:0000256" key="8">
    <source>
        <dbReference type="RuleBase" id="RU004560"/>
    </source>
</evidence>
<evidence type="ECO:0000256" key="4">
    <source>
        <dbReference type="ARBA" id="ARBA00023054"/>
    </source>
</evidence>
<dbReference type="InterPro" id="IPR016491">
    <property type="entry name" value="Septin"/>
</dbReference>
<dbReference type="STRING" id="2018661.A0A2A2KE74"/>
<proteinExistence type="inferred from homology"/>
<keyword evidence="4 9" id="KW-0175">Coiled coil</keyword>
<dbReference type="InterPro" id="IPR027417">
    <property type="entry name" value="P-loop_NTPase"/>
</dbReference>
<name>A0A2A2KE74_9BILA</name>
<evidence type="ECO:0000256" key="10">
    <source>
        <dbReference type="SAM" id="MobiDB-lite"/>
    </source>
</evidence>
<feature type="compositionally biased region" description="Basic and acidic residues" evidence="10">
    <location>
        <begin position="373"/>
        <end position="394"/>
    </location>
</feature>
<dbReference type="CDD" id="cd01850">
    <property type="entry name" value="CDC_Septin"/>
    <property type="match status" value="1"/>
</dbReference>
<evidence type="ECO:0000256" key="1">
    <source>
        <dbReference type="ARBA" id="ARBA00004626"/>
    </source>
</evidence>
<dbReference type="InterPro" id="IPR030379">
    <property type="entry name" value="G_SEPTIN_dom"/>
</dbReference>
<reference evidence="12 13" key="1">
    <citation type="journal article" date="2017" name="Curr. Biol.">
        <title>Genome architecture and evolution of a unichromosomal asexual nematode.</title>
        <authorList>
            <person name="Fradin H."/>
            <person name="Zegar C."/>
            <person name="Gutwein M."/>
            <person name="Lucas J."/>
            <person name="Kovtun M."/>
            <person name="Corcoran D."/>
            <person name="Baugh L.R."/>
            <person name="Kiontke K."/>
            <person name="Gunsalus K."/>
            <person name="Fitch D.H."/>
            <person name="Piano F."/>
        </authorList>
    </citation>
    <scope>NUCLEOTIDE SEQUENCE [LARGE SCALE GENOMIC DNA]</scope>
    <source>
        <strain evidence="12">PF1309</strain>
    </source>
</reference>
<feature type="domain" description="Septin-type G" evidence="11">
    <location>
        <begin position="37"/>
        <end position="308"/>
    </location>
</feature>
<feature type="compositionally biased region" description="Low complexity" evidence="10">
    <location>
        <begin position="398"/>
        <end position="417"/>
    </location>
</feature>
<dbReference type="OrthoDB" id="416553at2759"/>
<organism evidence="12 13">
    <name type="scientific">Diploscapter pachys</name>
    <dbReference type="NCBI Taxonomy" id="2018661"/>
    <lineage>
        <taxon>Eukaryota</taxon>
        <taxon>Metazoa</taxon>
        <taxon>Ecdysozoa</taxon>
        <taxon>Nematoda</taxon>
        <taxon>Chromadorea</taxon>
        <taxon>Rhabditida</taxon>
        <taxon>Rhabditina</taxon>
        <taxon>Rhabditomorpha</taxon>
        <taxon>Rhabditoidea</taxon>
        <taxon>Rhabditidae</taxon>
        <taxon>Diploscapter</taxon>
    </lineage>
</organism>
<evidence type="ECO:0000256" key="7">
    <source>
        <dbReference type="PIRNR" id="PIRNR006698"/>
    </source>
</evidence>
<evidence type="ECO:0000256" key="6">
    <source>
        <dbReference type="ARBA" id="ARBA00023306"/>
    </source>
</evidence>
<comment type="similarity">
    <text evidence="7 8">Belongs to the TRAFAC class TrmE-Era-EngA-EngB-Septin-like GTPase superfamily. Septin GTPase family.</text>
</comment>
<dbReference type="GO" id="GO:0005856">
    <property type="term" value="C:cytoskeleton"/>
    <property type="evidence" value="ECO:0007669"/>
    <property type="project" value="UniProtKB-ARBA"/>
</dbReference>
<dbReference type="PIRSF" id="PIRSF006698">
    <property type="entry name" value="Septin"/>
    <property type="match status" value="1"/>
</dbReference>
<dbReference type="PROSITE" id="PS51719">
    <property type="entry name" value="G_SEPTIN"/>
    <property type="match status" value="1"/>
</dbReference>
<evidence type="ECO:0000313" key="13">
    <source>
        <dbReference type="Proteomes" id="UP000218231"/>
    </source>
</evidence>
<evidence type="ECO:0000256" key="5">
    <source>
        <dbReference type="ARBA" id="ARBA00023134"/>
    </source>
</evidence>
<keyword evidence="5 8" id="KW-0342">GTP-binding</keyword>
<gene>
    <name evidence="12" type="ORF">WR25_00067</name>
</gene>
<keyword evidence="13" id="KW-1185">Reference proteome</keyword>
<keyword evidence="3 8" id="KW-0547">Nucleotide-binding</keyword>
<dbReference type="GO" id="GO:0051301">
    <property type="term" value="P:cell division"/>
    <property type="evidence" value="ECO:0007669"/>
    <property type="project" value="UniProtKB-KW"/>
</dbReference>
<dbReference type="AlphaFoldDB" id="A0A2A2KE74"/>
<feature type="coiled-coil region" evidence="9">
    <location>
        <begin position="326"/>
        <end position="368"/>
    </location>
</feature>
<dbReference type="EMBL" id="LIAE01008837">
    <property type="protein sequence ID" value="PAV72251.1"/>
    <property type="molecule type" value="Genomic_DNA"/>
</dbReference>
<dbReference type="Pfam" id="PF00735">
    <property type="entry name" value="Septin"/>
    <property type="match status" value="1"/>
</dbReference>
<comment type="caution">
    <text evidence="12">The sequence shown here is derived from an EMBL/GenBank/DDBJ whole genome shotgun (WGS) entry which is preliminary data.</text>
</comment>
<evidence type="ECO:0000256" key="2">
    <source>
        <dbReference type="ARBA" id="ARBA00022618"/>
    </source>
</evidence>
<dbReference type="SUPFAM" id="SSF52540">
    <property type="entry name" value="P-loop containing nucleoside triphosphate hydrolases"/>
    <property type="match status" value="1"/>
</dbReference>
<dbReference type="Proteomes" id="UP000218231">
    <property type="component" value="Unassembled WGS sequence"/>
</dbReference>
<feature type="region of interest" description="Disordered" evidence="10">
    <location>
        <begin position="373"/>
        <end position="442"/>
    </location>
</feature>
<dbReference type="FunFam" id="3.40.50.300:FF:000162">
    <property type="entry name" value="septin-7 isoform X1"/>
    <property type="match status" value="1"/>
</dbReference>
<dbReference type="Gene3D" id="3.40.50.300">
    <property type="entry name" value="P-loop containing nucleotide triphosphate hydrolases"/>
    <property type="match status" value="1"/>
</dbReference>
<comment type="subcellular location">
    <subcellularLocation>
        <location evidence="1">Cleavage furrow</location>
    </subcellularLocation>
</comment>
<keyword evidence="6" id="KW-0131">Cell cycle</keyword>
<evidence type="ECO:0000256" key="3">
    <source>
        <dbReference type="ARBA" id="ARBA00022741"/>
    </source>
</evidence>
<evidence type="ECO:0000313" key="12">
    <source>
        <dbReference type="EMBL" id="PAV72251.1"/>
    </source>
</evidence>
<dbReference type="GO" id="GO:0032154">
    <property type="term" value="C:cleavage furrow"/>
    <property type="evidence" value="ECO:0007669"/>
    <property type="project" value="UniProtKB-SubCell"/>
</dbReference>
<dbReference type="GO" id="GO:0005525">
    <property type="term" value="F:GTP binding"/>
    <property type="evidence" value="ECO:0007669"/>
    <property type="project" value="UniProtKB-UniRule"/>
</dbReference>
<keyword evidence="2" id="KW-0132">Cell division</keyword>
<evidence type="ECO:0000259" key="11">
    <source>
        <dbReference type="PROSITE" id="PS51719"/>
    </source>
</evidence>
<evidence type="ECO:0000256" key="9">
    <source>
        <dbReference type="SAM" id="Coils"/>
    </source>
</evidence>
<accession>A0A2A2KE74</accession>
<protein>
    <recommendedName>
        <fullName evidence="7">Septin</fullName>
    </recommendedName>
</protein>
<sequence>MSLNRSGRSDSDSTKEGRGYWGFANFQNQVFRRAVKSGFDFTLMVVGRGGLGKSTFINTLFLAEINDLNQTNVPHNTGSTTRIEEKFVKLIENGVNLNLTLVDTPGFGDHINNTKCWEPVLNYVESKFLTYFCDETKVERKEKPVDKCVHLCLYFIEPNGHGLKQIDIEFMRQLMGHVNIVPVIAKADCLTAEEMAKFKKQIRADVEKHELKLYQFPELTDGKDKVASDRLKSRLPFAVVGSNSVADGPNGRKTRFRKYPWGIVEVENLEHNDFIPLRDIIIRTNRIDLIDVTRSVHYENFRFRQMEKLPQGKGDQDPFTLMEEERKRKERDLQDKRVKLENTFKEKITERENRIRLKTEKLDEKENQFKMEFESRRREMESLRHEVEEMRKGNFTDSKSSLNSHSSASHTSANENAPKTSPPTVGDKTRKKMATLSIFNRN</sequence>